<feature type="region of interest" description="Disordered" evidence="1">
    <location>
        <begin position="1"/>
        <end position="20"/>
    </location>
</feature>
<gene>
    <name evidence="2" type="ORF">UX27_C0021G0009</name>
</gene>
<feature type="non-terminal residue" evidence="2">
    <location>
        <position position="20"/>
    </location>
</feature>
<dbReference type="AlphaFoldDB" id="A0A0G1NE17"/>
<dbReference type="Proteomes" id="UP000034644">
    <property type="component" value="Unassembled WGS sequence"/>
</dbReference>
<name>A0A0G1NE17_9BACT</name>
<comment type="caution">
    <text evidence="2">The sequence shown here is derived from an EMBL/GenBank/DDBJ whole genome shotgun (WGS) entry which is preliminary data.</text>
</comment>
<protein>
    <submittedName>
        <fullName evidence="2">Uncharacterized protein</fullName>
    </submittedName>
</protein>
<evidence type="ECO:0000313" key="2">
    <source>
        <dbReference type="EMBL" id="KKU18741.1"/>
    </source>
</evidence>
<proteinExistence type="predicted"/>
<evidence type="ECO:0000256" key="1">
    <source>
        <dbReference type="SAM" id="MobiDB-lite"/>
    </source>
</evidence>
<organism evidence="2 3">
    <name type="scientific">Candidatus Azambacteria bacterium GW2011_GWA2_45_90</name>
    <dbReference type="NCBI Taxonomy" id="1618614"/>
    <lineage>
        <taxon>Bacteria</taxon>
        <taxon>Candidatus Azamiibacteriota</taxon>
    </lineage>
</organism>
<dbReference type="EMBL" id="LCLO01000021">
    <property type="protein sequence ID" value="KKU18741.1"/>
    <property type="molecule type" value="Genomic_DNA"/>
</dbReference>
<accession>A0A0G1NE17</accession>
<reference evidence="2 3" key="1">
    <citation type="journal article" date="2015" name="Nature">
        <title>rRNA introns, odd ribosomes, and small enigmatic genomes across a large radiation of phyla.</title>
        <authorList>
            <person name="Brown C.T."/>
            <person name="Hug L.A."/>
            <person name="Thomas B.C."/>
            <person name="Sharon I."/>
            <person name="Castelle C.J."/>
            <person name="Singh A."/>
            <person name="Wilkins M.J."/>
            <person name="Williams K.H."/>
            <person name="Banfield J.F."/>
        </authorList>
    </citation>
    <scope>NUCLEOTIDE SEQUENCE [LARGE SCALE GENOMIC DNA]</scope>
</reference>
<sequence>MVKRCIHTAESAGSIPAPPT</sequence>
<evidence type="ECO:0000313" key="3">
    <source>
        <dbReference type="Proteomes" id="UP000034644"/>
    </source>
</evidence>